<name>A0A2A5W8G0_9GAMM</name>
<gene>
    <name evidence="2" type="ORF">CNF02_11660</name>
</gene>
<evidence type="ECO:0000313" key="3">
    <source>
        <dbReference type="Proteomes" id="UP000219329"/>
    </source>
</evidence>
<proteinExistence type="predicted"/>
<feature type="transmembrane region" description="Helical" evidence="1">
    <location>
        <begin position="21"/>
        <end position="36"/>
    </location>
</feature>
<keyword evidence="1" id="KW-0472">Membrane</keyword>
<evidence type="ECO:0008006" key="4">
    <source>
        <dbReference type="Google" id="ProtNLM"/>
    </source>
</evidence>
<evidence type="ECO:0000256" key="1">
    <source>
        <dbReference type="SAM" id="Phobius"/>
    </source>
</evidence>
<dbReference type="EMBL" id="NTJZ01000015">
    <property type="protein sequence ID" value="PDH32567.1"/>
    <property type="molecule type" value="Genomic_DNA"/>
</dbReference>
<dbReference type="AlphaFoldDB" id="A0A2A5W8G0"/>
<keyword evidence="1" id="KW-0812">Transmembrane</keyword>
<reference evidence="2 3" key="1">
    <citation type="submission" date="2017-08" db="EMBL/GenBank/DDBJ databases">
        <title>Fine stratification of microbial communities through a metagenomic profile of the photic zone.</title>
        <authorList>
            <person name="Haro-Moreno J.M."/>
            <person name="Lopez-Perez M."/>
            <person name="De La Torre J."/>
            <person name="Picazo A."/>
            <person name="Camacho A."/>
            <person name="Rodriguez-Valera F."/>
        </authorList>
    </citation>
    <scope>NUCLEOTIDE SEQUENCE [LARGE SCALE GENOMIC DNA]</scope>
    <source>
        <strain evidence="2">MED-G28</strain>
    </source>
</reference>
<accession>A0A2A5W8G0</accession>
<feature type="transmembrane region" description="Helical" evidence="1">
    <location>
        <begin position="56"/>
        <end position="77"/>
    </location>
</feature>
<protein>
    <recommendedName>
        <fullName evidence="4">Shikimate kinase</fullName>
    </recommendedName>
</protein>
<sequence length="305" mass="34737">MTSSLQRFRNFDINLTQAVKLIVYVLLLINFAFYIVEDWQIAQFTRANGGTFLQWTSAFATSIDELAWFILLFLFELETYVLDDAALTRRRLILMRGARYVCYAFLAHTVYAYSVDIVKLGSVEAVENVSSLCQMEGGESSFVFNLDYSEITIENCEELSTASEFIYIDPPDYLIVTDADGFVIETELRVVDLAEAMTWLLILFSIEAAVMLQERSIGISSSSGFLSSLNTAASLKLLNRIKVVLYCLLWVAIAYWVFRGHYVYAWDEFVWIAGFVLIENNISGWRKETTELDSSSPVIRENNAV</sequence>
<feature type="transmembrane region" description="Helical" evidence="1">
    <location>
        <begin position="243"/>
        <end position="258"/>
    </location>
</feature>
<keyword evidence="1" id="KW-1133">Transmembrane helix</keyword>
<comment type="caution">
    <text evidence="2">The sequence shown here is derived from an EMBL/GenBank/DDBJ whole genome shotgun (WGS) entry which is preliminary data.</text>
</comment>
<dbReference type="Proteomes" id="UP000219329">
    <property type="component" value="Unassembled WGS sequence"/>
</dbReference>
<organism evidence="2 3">
    <name type="scientific">OM182 bacterium MED-G28</name>
    <dbReference type="NCBI Taxonomy" id="1986256"/>
    <lineage>
        <taxon>Bacteria</taxon>
        <taxon>Pseudomonadati</taxon>
        <taxon>Pseudomonadota</taxon>
        <taxon>Gammaproteobacteria</taxon>
        <taxon>OMG group</taxon>
        <taxon>OM182 clade</taxon>
    </lineage>
</organism>
<evidence type="ECO:0000313" key="2">
    <source>
        <dbReference type="EMBL" id="PDH32567.1"/>
    </source>
</evidence>